<reference evidence="1 2" key="1">
    <citation type="submission" date="2021-04" db="EMBL/GenBank/DDBJ databases">
        <title>Genome analysis of Polyangium sp.</title>
        <authorList>
            <person name="Li Y."/>
            <person name="Wang J."/>
        </authorList>
    </citation>
    <scope>NUCLEOTIDE SEQUENCE [LARGE SCALE GENOMIC DNA]</scope>
    <source>
        <strain evidence="1 2">SDU14</strain>
    </source>
</reference>
<evidence type="ECO:0000313" key="1">
    <source>
        <dbReference type="EMBL" id="MDC3987776.1"/>
    </source>
</evidence>
<comment type="caution">
    <text evidence="1">The sequence shown here is derived from an EMBL/GenBank/DDBJ whole genome shotgun (WGS) entry which is preliminary data.</text>
</comment>
<dbReference type="EMBL" id="JAGTJJ010000058">
    <property type="protein sequence ID" value="MDC3987776.1"/>
    <property type="molecule type" value="Genomic_DNA"/>
</dbReference>
<protein>
    <submittedName>
        <fullName evidence="1">Uncharacterized protein</fullName>
    </submittedName>
</protein>
<evidence type="ECO:0000313" key="2">
    <source>
        <dbReference type="Proteomes" id="UP001151081"/>
    </source>
</evidence>
<dbReference type="RefSeq" id="WP_272422973.1">
    <property type="nucleotide sequence ID" value="NZ_JAGTJJ010000058.1"/>
</dbReference>
<dbReference type="Proteomes" id="UP001151081">
    <property type="component" value="Unassembled WGS sequence"/>
</dbReference>
<dbReference type="AlphaFoldDB" id="A0A9X3XGQ9"/>
<accession>A0A9X3XGQ9</accession>
<sequence>MADPYIDQYETLAYGRFAVAQILALVIGLDPEANSFVKLTADRLAVETDTMEVVLKKAGALDAVTYKVVEGKPDVVGNAKGALRRLVAYAESREKGEAIVADILHHENMSTVLRRRPVKLVAALDHALTAIEKHKANLPEYANWAYHVAAARDALAALNEGVRKARVDRREATPETEAARLKWLRRYSATKLIVEGILKPLGKTAMMPEIFDDLAEVHRAEGVSDAPAKVNAPPRSPK</sequence>
<proteinExistence type="predicted"/>
<keyword evidence="2" id="KW-1185">Reference proteome</keyword>
<gene>
    <name evidence="1" type="ORF">KEG57_45350</name>
</gene>
<name>A0A9X3XGQ9_9BACT</name>
<organism evidence="1 2">
    <name type="scientific">Polyangium jinanense</name>
    <dbReference type="NCBI Taxonomy" id="2829994"/>
    <lineage>
        <taxon>Bacteria</taxon>
        <taxon>Pseudomonadati</taxon>
        <taxon>Myxococcota</taxon>
        <taxon>Polyangia</taxon>
        <taxon>Polyangiales</taxon>
        <taxon>Polyangiaceae</taxon>
        <taxon>Polyangium</taxon>
    </lineage>
</organism>